<dbReference type="EnsemblMetazoa" id="PPA02170.1">
    <property type="protein sequence ID" value="PPA02170.1"/>
    <property type="gene ID" value="WBGene00091724"/>
</dbReference>
<feature type="compositionally biased region" description="Acidic residues" evidence="1">
    <location>
        <begin position="112"/>
        <end position="138"/>
    </location>
</feature>
<evidence type="ECO:0000313" key="3">
    <source>
        <dbReference type="Proteomes" id="UP000005239"/>
    </source>
</evidence>
<proteinExistence type="predicted"/>
<sequence>MWMNYRQRMDKEELSEIELKSMDETNEEKRLDYSSSSLSSMYNDVTPPLSPISLSPPLSPFTQAIQANVLAERVMHYVIENSLRLYQSLRREEEAKREYRRPTCLPIALLNEVEEEDEDEENEEEEAGAEQEKEEDGPQESKKMKKEVMSDEDWEMI</sequence>
<accession>A0A2A6C4W6</accession>
<organism evidence="2 3">
    <name type="scientific">Pristionchus pacificus</name>
    <name type="common">Parasitic nematode worm</name>
    <dbReference type="NCBI Taxonomy" id="54126"/>
    <lineage>
        <taxon>Eukaryota</taxon>
        <taxon>Metazoa</taxon>
        <taxon>Ecdysozoa</taxon>
        <taxon>Nematoda</taxon>
        <taxon>Chromadorea</taxon>
        <taxon>Rhabditida</taxon>
        <taxon>Rhabditina</taxon>
        <taxon>Diplogasteromorpha</taxon>
        <taxon>Diplogasteroidea</taxon>
        <taxon>Neodiplogasteridae</taxon>
        <taxon>Pristionchus</taxon>
    </lineage>
</organism>
<protein>
    <submittedName>
        <fullName evidence="2">Uncharacterized protein</fullName>
    </submittedName>
</protein>
<keyword evidence="3" id="KW-1185">Reference proteome</keyword>
<feature type="region of interest" description="Disordered" evidence="1">
    <location>
        <begin position="110"/>
        <end position="157"/>
    </location>
</feature>
<evidence type="ECO:0000256" key="1">
    <source>
        <dbReference type="SAM" id="MobiDB-lite"/>
    </source>
</evidence>
<accession>A0A8R1Y5R7</accession>
<evidence type="ECO:0000313" key="2">
    <source>
        <dbReference type="EnsemblMetazoa" id="PPA02170.1"/>
    </source>
</evidence>
<name>A0A2A6C4W6_PRIPA</name>
<reference evidence="3" key="1">
    <citation type="journal article" date="2008" name="Nat. Genet.">
        <title>The Pristionchus pacificus genome provides a unique perspective on nematode lifestyle and parasitism.</title>
        <authorList>
            <person name="Dieterich C."/>
            <person name="Clifton S.W."/>
            <person name="Schuster L.N."/>
            <person name="Chinwalla A."/>
            <person name="Delehaunty K."/>
            <person name="Dinkelacker I."/>
            <person name="Fulton L."/>
            <person name="Fulton R."/>
            <person name="Godfrey J."/>
            <person name="Minx P."/>
            <person name="Mitreva M."/>
            <person name="Roeseler W."/>
            <person name="Tian H."/>
            <person name="Witte H."/>
            <person name="Yang S.P."/>
            <person name="Wilson R.K."/>
            <person name="Sommer R.J."/>
        </authorList>
    </citation>
    <scope>NUCLEOTIDE SEQUENCE [LARGE SCALE GENOMIC DNA]</scope>
    <source>
        <strain evidence="3">PS312</strain>
    </source>
</reference>
<gene>
    <name evidence="2" type="primary">WBGene00091724</name>
</gene>
<feature type="compositionally biased region" description="Basic and acidic residues" evidence="1">
    <location>
        <begin position="139"/>
        <end position="149"/>
    </location>
</feature>
<dbReference type="Proteomes" id="UP000005239">
    <property type="component" value="Unassembled WGS sequence"/>
</dbReference>
<reference evidence="2" key="2">
    <citation type="submission" date="2022-06" db="UniProtKB">
        <authorList>
            <consortium name="EnsemblMetazoa"/>
        </authorList>
    </citation>
    <scope>IDENTIFICATION</scope>
    <source>
        <strain evidence="2">PS312</strain>
    </source>
</reference>
<dbReference type="AlphaFoldDB" id="A0A2A6C4W6"/>